<dbReference type="SMART" id="SM00355">
    <property type="entry name" value="ZnF_C2H2"/>
    <property type="match status" value="5"/>
</dbReference>
<dbReference type="GO" id="GO:0000981">
    <property type="term" value="F:DNA-binding transcription factor activity, RNA polymerase II-specific"/>
    <property type="evidence" value="ECO:0007669"/>
    <property type="project" value="TreeGrafter"/>
</dbReference>
<evidence type="ECO:0000313" key="9">
    <source>
        <dbReference type="EMBL" id="KAJ8944423.1"/>
    </source>
</evidence>
<dbReference type="GO" id="GO:0000978">
    <property type="term" value="F:RNA polymerase II cis-regulatory region sequence-specific DNA binding"/>
    <property type="evidence" value="ECO:0007669"/>
    <property type="project" value="TreeGrafter"/>
</dbReference>
<keyword evidence="10" id="KW-1185">Reference proteome</keyword>
<feature type="domain" description="C2H2-type" evidence="8">
    <location>
        <begin position="89"/>
        <end position="116"/>
    </location>
</feature>
<protein>
    <recommendedName>
        <fullName evidence="8">C2H2-type domain-containing protein</fullName>
    </recommendedName>
</protein>
<dbReference type="GO" id="GO:0008270">
    <property type="term" value="F:zinc ion binding"/>
    <property type="evidence" value="ECO:0007669"/>
    <property type="project" value="UniProtKB-KW"/>
</dbReference>
<keyword evidence="5" id="KW-0539">Nucleus</keyword>
<dbReference type="SUPFAM" id="SSF57667">
    <property type="entry name" value="beta-beta-alpha zinc fingers"/>
    <property type="match status" value="3"/>
</dbReference>
<dbReference type="PROSITE" id="PS50157">
    <property type="entry name" value="ZINC_FINGER_C2H2_2"/>
    <property type="match status" value="2"/>
</dbReference>
<evidence type="ECO:0000256" key="6">
    <source>
        <dbReference type="ARBA" id="ARBA00037948"/>
    </source>
</evidence>
<dbReference type="Proteomes" id="UP001162162">
    <property type="component" value="Unassembled WGS sequence"/>
</dbReference>
<dbReference type="AlphaFoldDB" id="A0AAV8Y0I6"/>
<evidence type="ECO:0000256" key="2">
    <source>
        <dbReference type="ARBA" id="ARBA00022737"/>
    </source>
</evidence>
<organism evidence="9 10">
    <name type="scientific">Aromia moschata</name>
    <dbReference type="NCBI Taxonomy" id="1265417"/>
    <lineage>
        <taxon>Eukaryota</taxon>
        <taxon>Metazoa</taxon>
        <taxon>Ecdysozoa</taxon>
        <taxon>Arthropoda</taxon>
        <taxon>Hexapoda</taxon>
        <taxon>Insecta</taxon>
        <taxon>Pterygota</taxon>
        <taxon>Neoptera</taxon>
        <taxon>Endopterygota</taxon>
        <taxon>Coleoptera</taxon>
        <taxon>Polyphaga</taxon>
        <taxon>Cucujiformia</taxon>
        <taxon>Chrysomeloidea</taxon>
        <taxon>Cerambycidae</taxon>
        <taxon>Cerambycinae</taxon>
        <taxon>Callichromatini</taxon>
        <taxon>Aromia</taxon>
    </lineage>
</organism>
<sequence length="230" mass="26522">MDSRKRMCTRSVSQSFEGKNNSDIDFCDSSGEWPENLALDKLKVEIIETDPEGGDKIVCKTCEICEGAFATATSLRRHVRVMHETVRSFKCHFCEEAFTSKQALKQHMGIHKDVDPLKCQLCGERMPNLDEYIAHKNKHIELKQSGNCEYCGNKTFYFGLKEHIEKKHQPRSCDICSLVFYDDKSMENHKKSHQEEPLKEDFICNICNKQFEFPLPEGAHKAPRGELQEV</sequence>
<evidence type="ECO:0000256" key="3">
    <source>
        <dbReference type="ARBA" id="ARBA00022771"/>
    </source>
</evidence>
<dbReference type="Pfam" id="PF13894">
    <property type="entry name" value="zf-C2H2_4"/>
    <property type="match status" value="1"/>
</dbReference>
<evidence type="ECO:0000256" key="7">
    <source>
        <dbReference type="PROSITE-ProRule" id="PRU00042"/>
    </source>
</evidence>
<evidence type="ECO:0000256" key="5">
    <source>
        <dbReference type="ARBA" id="ARBA00023242"/>
    </source>
</evidence>
<proteinExistence type="inferred from homology"/>
<keyword evidence="2" id="KW-0677">Repeat</keyword>
<dbReference type="InterPro" id="IPR036236">
    <property type="entry name" value="Znf_C2H2_sf"/>
</dbReference>
<dbReference type="PANTHER" id="PTHR24388">
    <property type="entry name" value="ZINC FINGER PROTEIN"/>
    <property type="match status" value="1"/>
</dbReference>
<comment type="similarity">
    <text evidence="6">Belongs to the snail C2H2-type zinc-finger protein family.</text>
</comment>
<feature type="domain" description="C2H2-type" evidence="8">
    <location>
        <begin position="60"/>
        <end position="88"/>
    </location>
</feature>
<evidence type="ECO:0000256" key="1">
    <source>
        <dbReference type="ARBA" id="ARBA00022723"/>
    </source>
</evidence>
<gene>
    <name evidence="9" type="ORF">NQ318_002119</name>
</gene>
<dbReference type="PANTHER" id="PTHR24388:SF104">
    <property type="entry name" value="AT-RICH BINDING PROTEIN-RELATED"/>
    <property type="match status" value="1"/>
</dbReference>
<dbReference type="EMBL" id="JAPWTK010000253">
    <property type="protein sequence ID" value="KAJ8944423.1"/>
    <property type="molecule type" value="Genomic_DNA"/>
</dbReference>
<dbReference type="PROSITE" id="PS00028">
    <property type="entry name" value="ZINC_FINGER_C2H2_1"/>
    <property type="match status" value="4"/>
</dbReference>
<reference evidence="9" key="1">
    <citation type="journal article" date="2023" name="Insect Mol. Biol.">
        <title>Genome sequencing provides insights into the evolution of gene families encoding plant cell wall-degrading enzymes in longhorned beetles.</title>
        <authorList>
            <person name="Shin N.R."/>
            <person name="Okamura Y."/>
            <person name="Kirsch R."/>
            <person name="Pauchet Y."/>
        </authorList>
    </citation>
    <scope>NUCLEOTIDE SEQUENCE</scope>
    <source>
        <strain evidence="9">AMC_N1</strain>
    </source>
</reference>
<dbReference type="Pfam" id="PF13912">
    <property type="entry name" value="zf-C2H2_6"/>
    <property type="match status" value="1"/>
</dbReference>
<keyword evidence="3 7" id="KW-0863">Zinc-finger</keyword>
<evidence type="ECO:0000313" key="10">
    <source>
        <dbReference type="Proteomes" id="UP001162162"/>
    </source>
</evidence>
<name>A0AAV8Y0I6_9CUCU</name>
<keyword evidence="4" id="KW-0862">Zinc</keyword>
<keyword evidence="1" id="KW-0479">Metal-binding</keyword>
<dbReference type="InterPro" id="IPR050527">
    <property type="entry name" value="Snail/Krueppel_Znf"/>
</dbReference>
<accession>A0AAV8Y0I6</accession>
<dbReference type="Gene3D" id="3.30.160.60">
    <property type="entry name" value="Classic Zinc Finger"/>
    <property type="match status" value="3"/>
</dbReference>
<dbReference type="InterPro" id="IPR013087">
    <property type="entry name" value="Znf_C2H2_type"/>
</dbReference>
<evidence type="ECO:0000259" key="8">
    <source>
        <dbReference type="PROSITE" id="PS50157"/>
    </source>
</evidence>
<evidence type="ECO:0000256" key="4">
    <source>
        <dbReference type="ARBA" id="ARBA00022833"/>
    </source>
</evidence>
<comment type="caution">
    <text evidence="9">The sequence shown here is derived from an EMBL/GenBank/DDBJ whole genome shotgun (WGS) entry which is preliminary data.</text>
</comment>
<dbReference type="Pfam" id="PF00096">
    <property type="entry name" value="zf-C2H2"/>
    <property type="match status" value="1"/>
</dbReference>